<protein>
    <recommendedName>
        <fullName evidence="5">Cyclic nucleotide-binding domain-containing protein</fullName>
    </recommendedName>
</protein>
<feature type="region of interest" description="Disordered" evidence="3">
    <location>
        <begin position="29"/>
        <end position="49"/>
    </location>
</feature>
<dbReference type="Gramene" id="KZM93714">
    <property type="protein sequence ID" value="KZM93714"/>
    <property type="gene ID" value="DCAR_016959"/>
</dbReference>
<feature type="transmembrane region" description="Helical" evidence="4">
    <location>
        <begin position="166"/>
        <end position="185"/>
    </location>
</feature>
<accession>A0A164XXX4</accession>
<comment type="caution">
    <text evidence="6">The sequence shown here is derived from an EMBL/GenBank/DDBJ whole genome shotgun (WGS) entry which is preliminary data.</text>
</comment>
<feature type="transmembrane region" description="Helical" evidence="4">
    <location>
        <begin position="106"/>
        <end position="128"/>
    </location>
</feature>
<dbReference type="SUPFAM" id="SSF81324">
    <property type="entry name" value="Voltage-gated potassium channels"/>
    <property type="match status" value="1"/>
</dbReference>
<keyword evidence="2" id="KW-0407">Ion channel</keyword>
<feature type="domain" description="Cyclic nucleotide-binding" evidence="5">
    <location>
        <begin position="473"/>
        <end position="545"/>
    </location>
</feature>
<dbReference type="PROSITE" id="PS50042">
    <property type="entry name" value="CNMP_BINDING_3"/>
    <property type="match status" value="1"/>
</dbReference>
<feature type="transmembrane region" description="Helical" evidence="4">
    <location>
        <begin position="369"/>
        <end position="394"/>
    </location>
</feature>
<evidence type="ECO:0000313" key="6">
    <source>
        <dbReference type="EMBL" id="KZM93714.1"/>
    </source>
</evidence>
<dbReference type="EMBL" id="LNRQ01000005">
    <property type="protein sequence ID" value="KZM93714.1"/>
    <property type="molecule type" value="Genomic_DNA"/>
</dbReference>
<name>A0A164XXX4_DAUCS</name>
<dbReference type="Gene3D" id="2.60.120.10">
    <property type="entry name" value="Jelly Rolls"/>
    <property type="match status" value="1"/>
</dbReference>
<keyword evidence="1" id="KW-0406">Ion transport</keyword>
<dbReference type="OrthoDB" id="426293at2759"/>
<feature type="transmembrane region" description="Helical" evidence="4">
    <location>
        <begin position="231"/>
        <end position="257"/>
    </location>
</feature>
<evidence type="ECO:0000256" key="4">
    <source>
        <dbReference type="SAM" id="Phobius"/>
    </source>
</evidence>
<feature type="transmembrane region" description="Helical" evidence="4">
    <location>
        <begin position="74"/>
        <end position="94"/>
    </location>
</feature>
<reference evidence="6" key="1">
    <citation type="journal article" date="2016" name="Nat. Genet.">
        <title>A high-quality carrot genome assembly provides new insights into carotenoid accumulation and asterid genome evolution.</title>
        <authorList>
            <person name="Iorizzo M."/>
            <person name="Ellison S."/>
            <person name="Senalik D."/>
            <person name="Zeng P."/>
            <person name="Satapoomin P."/>
            <person name="Huang J."/>
            <person name="Bowman M."/>
            <person name="Iovene M."/>
            <person name="Sanseverino W."/>
            <person name="Cavagnaro P."/>
            <person name="Yildiz M."/>
            <person name="Macko-Podgorni A."/>
            <person name="Moranska E."/>
            <person name="Grzebelus E."/>
            <person name="Grzebelus D."/>
            <person name="Ashrafi H."/>
            <person name="Zheng Z."/>
            <person name="Cheng S."/>
            <person name="Spooner D."/>
            <person name="Van Deynze A."/>
            <person name="Simon P."/>
        </authorList>
    </citation>
    <scope>NUCLEOTIDE SEQUENCE [LARGE SCALE GENOMIC DNA]</scope>
    <source>
        <tissue evidence="6">Leaf</tissue>
    </source>
</reference>
<feature type="transmembrane region" description="Helical" evidence="4">
    <location>
        <begin position="343"/>
        <end position="362"/>
    </location>
</feature>
<feature type="transmembrane region" description="Helical" evidence="4">
    <location>
        <begin position="197"/>
        <end position="219"/>
    </location>
</feature>
<dbReference type="PANTHER" id="PTHR45651:SF14">
    <property type="entry name" value="CYCLIC NUCLEOTIDE-GATED ION CHANNEL 4"/>
    <property type="match status" value="1"/>
</dbReference>
<evidence type="ECO:0000256" key="2">
    <source>
        <dbReference type="ARBA" id="ARBA00023303"/>
    </source>
</evidence>
<evidence type="ECO:0000256" key="1">
    <source>
        <dbReference type="ARBA" id="ARBA00023286"/>
    </source>
</evidence>
<organism evidence="6">
    <name type="scientific">Daucus carota subsp. sativus</name>
    <name type="common">Carrot</name>
    <dbReference type="NCBI Taxonomy" id="79200"/>
    <lineage>
        <taxon>Eukaryota</taxon>
        <taxon>Viridiplantae</taxon>
        <taxon>Streptophyta</taxon>
        <taxon>Embryophyta</taxon>
        <taxon>Tracheophyta</taxon>
        <taxon>Spermatophyta</taxon>
        <taxon>Magnoliopsida</taxon>
        <taxon>eudicotyledons</taxon>
        <taxon>Gunneridae</taxon>
        <taxon>Pentapetalae</taxon>
        <taxon>asterids</taxon>
        <taxon>campanulids</taxon>
        <taxon>Apiales</taxon>
        <taxon>Apiaceae</taxon>
        <taxon>Apioideae</taxon>
        <taxon>Scandiceae</taxon>
        <taxon>Daucinae</taxon>
        <taxon>Daucus</taxon>
        <taxon>Daucus sect. Daucus</taxon>
    </lineage>
</organism>
<proteinExistence type="predicted"/>
<dbReference type="PANTHER" id="PTHR45651">
    <property type="entry name" value="CYCLIC NUCLEOTIDE-GATED ION CHANNEL 15-RELATED-RELATED"/>
    <property type="match status" value="1"/>
</dbReference>
<keyword evidence="1" id="KW-1071">Ligand-gated ion channel</keyword>
<keyword evidence="4" id="KW-1133">Transmembrane helix</keyword>
<dbReference type="InterPro" id="IPR000595">
    <property type="entry name" value="cNMP-bd_dom"/>
</dbReference>
<dbReference type="GO" id="GO:0034220">
    <property type="term" value="P:monoatomic ion transmembrane transport"/>
    <property type="evidence" value="ECO:0007669"/>
    <property type="project" value="UniProtKB-KW"/>
</dbReference>
<dbReference type="KEGG" id="dcr:108222344"/>
<keyword evidence="1" id="KW-0813">Transport</keyword>
<dbReference type="CDD" id="cd00038">
    <property type="entry name" value="CAP_ED"/>
    <property type="match status" value="1"/>
</dbReference>
<dbReference type="GO" id="GO:0016020">
    <property type="term" value="C:membrane"/>
    <property type="evidence" value="ECO:0007669"/>
    <property type="project" value="UniProtKB-SubCell"/>
</dbReference>
<keyword evidence="4" id="KW-0472">Membrane</keyword>
<sequence>MIRMETIVEDYEANNSHLYDLISTTDDDEDDKYYDETSEEDYDSSSTDSSYRCYGGNKNLSGSRLSWLREWDRVFPLLSALCLFIDPTFLYAISLNGDSLCFYVDGWLALGVSLFRFITDGLHVWNIWRRYFSKDYKRRSFSATDAYLRSIYGDFKSQNFKGKLDFFIYVFTVLPLPQILIWMVIPALLKKYEQTRVMTAMLIMFLIQYLPKIYVVICLMRRMLFQYIFGAAWWGIGLNVVAIFVASHVVGACYYLLGVQRSARCLMGKCMEIESCGLDALSCENPLFFGSKYKQTDNMRMLWGNNDDARSWCLQSSHNDQYDYGQFMWITLLVGNDNRVEKMLLPLFWGVMMLCTFGNLGSTDDWLEIVFMMVVISCGLLLVTMLIANIKVFLIATSSKKFARKVNITNVEWWMRRRNMPEELRQRIRNYERHRWIAMRGVDEREMIHSLPEGLRRDIKHYLCLDLVRQVPLFQHMDSLVLESICDRVKPLVFPEGEIVIKEGDPVQRILFIVRGHLQCNQTVRSGVNSCCILGPGNYSGDELLSWCMRKPFIEILPPSLSSVITLEATEAFGLEAEDVKYVTQHFRLNEKVKMTARYYSSGWRTWAAVAIQLAWLRYRHRRTLTSLPFIVPRRPVAQSALVEVERLRLYTALLTSPKPRQDDDSP</sequence>
<dbReference type="AlphaFoldDB" id="A0A164XXX4"/>
<dbReference type="Gene3D" id="1.10.287.630">
    <property type="entry name" value="Helix hairpin bin"/>
    <property type="match status" value="1"/>
</dbReference>
<evidence type="ECO:0000259" key="5">
    <source>
        <dbReference type="PROSITE" id="PS50042"/>
    </source>
</evidence>
<gene>
    <name evidence="6" type="ORF">DCAR_016959</name>
</gene>
<feature type="compositionally biased region" description="Acidic residues" evidence="3">
    <location>
        <begin position="29"/>
        <end position="43"/>
    </location>
</feature>
<dbReference type="SUPFAM" id="SSF51206">
    <property type="entry name" value="cAMP-binding domain-like"/>
    <property type="match status" value="1"/>
</dbReference>
<dbReference type="InterPro" id="IPR018490">
    <property type="entry name" value="cNMP-bd_dom_sf"/>
</dbReference>
<evidence type="ECO:0000256" key="3">
    <source>
        <dbReference type="SAM" id="MobiDB-lite"/>
    </source>
</evidence>
<dbReference type="InterPro" id="IPR014710">
    <property type="entry name" value="RmlC-like_jellyroll"/>
</dbReference>
<keyword evidence="4" id="KW-0812">Transmembrane</keyword>